<keyword evidence="3" id="KW-1185">Reference proteome</keyword>
<dbReference type="AlphaFoldDB" id="A0A2G8RUU5"/>
<evidence type="ECO:0000313" key="2">
    <source>
        <dbReference type="EMBL" id="PIL25269.1"/>
    </source>
</evidence>
<sequence>MTGTTTQEAGQFAGNTPFLGHNIQGHSVSVKLVREVPAEVLRTSVTHFGTRGLFGKPILRTSQHDHDNLRRKKWRIAQSLKRNTRKVKANPKGGGYHGASGDNAWIPPPNSNFPGPVNATARRRPPTPIPLPPLPPPPPFPSPPPNIVDLSSLPTHATQTRSQIRSASAYEESSCTATVPTSASGGTLPTFADYHSHILSPANHFGNAAASPHPSSHYAAPASEGDMYLDTRFCPLVSTLTEHSAIEAPLTTEPANVHWGVNASSVREPAFIWQASSGEHITTWTEQNPKVPHDGLDIDASLNIRITEINSAQRDTLDEKLLYWLPSSRLGAARSERPISTSVGREGESNQVYPSIPGGLHAAGETQSIWYGYPATSAAYAHASYTASISPRSPIAPSPPGDVSPGRNCMPLVNQYSTPLWSSSRREREDWGTSLPPNACSTYYTSPSLASVFNQYPGSDASRPVLTSPSDEFVSDLADRYTGGSATRYTPLPNQPIGSCGLISTSMSAPQDVWQILPELRLAHAVDTNVNINTNTSCTYPQPVTSGTDYAQAFDGNLSSGHPSWLSPIPHMSHSLAASGRTQRDNGARSFCFCATRCTPSQG</sequence>
<dbReference type="Proteomes" id="UP000230002">
    <property type="component" value="Unassembled WGS sequence"/>
</dbReference>
<feature type="region of interest" description="Disordered" evidence="1">
    <location>
        <begin position="389"/>
        <end position="409"/>
    </location>
</feature>
<feature type="region of interest" description="Disordered" evidence="1">
    <location>
        <begin position="83"/>
        <end position="144"/>
    </location>
</feature>
<dbReference type="OrthoDB" id="2765866at2759"/>
<protein>
    <submittedName>
        <fullName evidence="2">Uncharacterized protein</fullName>
    </submittedName>
</protein>
<dbReference type="EMBL" id="AYKW01000056">
    <property type="protein sequence ID" value="PIL25269.1"/>
    <property type="molecule type" value="Genomic_DNA"/>
</dbReference>
<accession>A0A2G8RUU5</accession>
<feature type="compositionally biased region" description="Pro residues" evidence="1">
    <location>
        <begin position="126"/>
        <end position="144"/>
    </location>
</feature>
<evidence type="ECO:0000313" key="3">
    <source>
        <dbReference type="Proteomes" id="UP000230002"/>
    </source>
</evidence>
<gene>
    <name evidence="2" type="ORF">GSI_13158</name>
</gene>
<reference evidence="2 3" key="1">
    <citation type="journal article" date="2015" name="Sci. Rep.">
        <title>Chromosome-level genome map provides insights into diverse defense mechanisms in the medicinal fungus Ganoderma sinense.</title>
        <authorList>
            <person name="Zhu Y."/>
            <person name="Xu J."/>
            <person name="Sun C."/>
            <person name="Zhou S."/>
            <person name="Xu H."/>
            <person name="Nelson D.R."/>
            <person name="Qian J."/>
            <person name="Song J."/>
            <person name="Luo H."/>
            <person name="Xiang L."/>
            <person name="Li Y."/>
            <person name="Xu Z."/>
            <person name="Ji A."/>
            <person name="Wang L."/>
            <person name="Lu S."/>
            <person name="Hayward A."/>
            <person name="Sun W."/>
            <person name="Li X."/>
            <person name="Schwartz D.C."/>
            <person name="Wang Y."/>
            <person name="Chen S."/>
        </authorList>
    </citation>
    <scope>NUCLEOTIDE SEQUENCE [LARGE SCALE GENOMIC DNA]</scope>
    <source>
        <strain evidence="2 3">ZZ0214-1</strain>
    </source>
</reference>
<comment type="caution">
    <text evidence="2">The sequence shown here is derived from an EMBL/GenBank/DDBJ whole genome shotgun (WGS) entry which is preliminary data.</text>
</comment>
<name>A0A2G8RUU5_9APHY</name>
<proteinExistence type="predicted"/>
<feature type="region of interest" description="Disordered" evidence="1">
    <location>
        <begin position="1"/>
        <end position="20"/>
    </location>
</feature>
<evidence type="ECO:0000256" key="1">
    <source>
        <dbReference type="SAM" id="MobiDB-lite"/>
    </source>
</evidence>
<organism evidence="2 3">
    <name type="scientific">Ganoderma sinense ZZ0214-1</name>
    <dbReference type="NCBI Taxonomy" id="1077348"/>
    <lineage>
        <taxon>Eukaryota</taxon>
        <taxon>Fungi</taxon>
        <taxon>Dikarya</taxon>
        <taxon>Basidiomycota</taxon>
        <taxon>Agaricomycotina</taxon>
        <taxon>Agaricomycetes</taxon>
        <taxon>Polyporales</taxon>
        <taxon>Polyporaceae</taxon>
        <taxon>Ganoderma</taxon>
    </lineage>
</organism>